<dbReference type="EMBL" id="BARU01027293">
    <property type="protein sequence ID" value="GAH72603.1"/>
    <property type="molecule type" value="Genomic_DNA"/>
</dbReference>
<dbReference type="Pfam" id="PF01555">
    <property type="entry name" value="N6_N4_Mtase"/>
    <property type="match status" value="1"/>
</dbReference>
<dbReference type="GO" id="GO:0003677">
    <property type="term" value="F:DNA binding"/>
    <property type="evidence" value="ECO:0007669"/>
    <property type="project" value="UniProtKB-KW"/>
</dbReference>
<dbReference type="PROSITE" id="PS00093">
    <property type="entry name" value="N4_MTASE"/>
    <property type="match status" value="1"/>
</dbReference>
<sequence length="242" mass="28165">MITKQTHKIGDSKILMKELKEESVQFIVTSPPYFDIVNYGTADQIGYGQSLQEYLDDMQQIYTECFWVLDPGRRMCIVIADITRTKWSEGERNTGYLIPLTDYTTKICTSIGFQFLGRIIWNRVIAPKYMRNAMGSYPYPPNLWIKQEFDSILIYRKPGQPDLPPMKDRVGNEIPKKEWFEMVQPIWRILPRSNNTHPAAFPNELPRRLIKMFSLKGETVLDPFLGSGTTLEECRKLDRNGI</sequence>
<dbReference type="EC" id="2.1.1.113" evidence="2"/>
<comment type="caution">
    <text evidence="10">The sequence shown here is derived from an EMBL/GenBank/DDBJ whole genome shotgun (WGS) entry which is preliminary data.</text>
</comment>
<dbReference type="SUPFAM" id="SSF53335">
    <property type="entry name" value="S-adenosyl-L-methionine-dependent methyltransferases"/>
    <property type="match status" value="1"/>
</dbReference>
<keyword evidence="6" id="KW-0680">Restriction system</keyword>
<evidence type="ECO:0000256" key="3">
    <source>
        <dbReference type="ARBA" id="ARBA00022603"/>
    </source>
</evidence>
<evidence type="ECO:0000256" key="8">
    <source>
        <dbReference type="ARBA" id="ARBA00049120"/>
    </source>
</evidence>
<protein>
    <recommendedName>
        <fullName evidence="2">site-specific DNA-methyltransferase (cytosine-N(4)-specific)</fullName>
        <ecNumber evidence="2">2.1.1.113</ecNumber>
    </recommendedName>
</protein>
<evidence type="ECO:0000256" key="7">
    <source>
        <dbReference type="ARBA" id="ARBA00023125"/>
    </source>
</evidence>
<feature type="domain" description="DNA methylase N-4/N-6" evidence="9">
    <location>
        <begin position="24"/>
        <end position="242"/>
    </location>
</feature>
<comment type="similarity">
    <text evidence="1">Belongs to the N(4)/N(6)-methyltransferase family. N(4) subfamily.</text>
</comment>
<keyword evidence="4" id="KW-0808">Transferase</keyword>
<organism evidence="10">
    <name type="scientific">marine sediment metagenome</name>
    <dbReference type="NCBI Taxonomy" id="412755"/>
    <lineage>
        <taxon>unclassified sequences</taxon>
        <taxon>metagenomes</taxon>
        <taxon>ecological metagenomes</taxon>
    </lineage>
</organism>
<dbReference type="InterPro" id="IPR029063">
    <property type="entry name" value="SAM-dependent_MTases_sf"/>
</dbReference>
<dbReference type="Gene3D" id="3.40.50.150">
    <property type="entry name" value="Vaccinia Virus protein VP39"/>
    <property type="match status" value="1"/>
</dbReference>
<evidence type="ECO:0000256" key="6">
    <source>
        <dbReference type="ARBA" id="ARBA00022747"/>
    </source>
</evidence>
<reference evidence="10" key="1">
    <citation type="journal article" date="2014" name="Front. Microbiol.">
        <title>High frequency of phylogenetically diverse reductive dehalogenase-homologous genes in deep subseafloor sedimentary metagenomes.</title>
        <authorList>
            <person name="Kawai M."/>
            <person name="Futagami T."/>
            <person name="Toyoda A."/>
            <person name="Takaki Y."/>
            <person name="Nishi S."/>
            <person name="Hori S."/>
            <person name="Arai W."/>
            <person name="Tsubouchi T."/>
            <person name="Morono Y."/>
            <person name="Uchiyama I."/>
            <person name="Ito T."/>
            <person name="Fujiyama A."/>
            <person name="Inagaki F."/>
            <person name="Takami H."/>
        </authorList>
    </citation>
    <scope>NUCLEOTIDE SEQUENCE</scope>
    <source>
        <strain evidence="10">Expedition CK06-06</strain>
    </source>
</reference>
<proteinExistence type="inferred from homology"/>
<dbReference type="InterPro" id="IPR002941">
    <property type="entry name" value="DNA_methylase_N4/N6"/>
</dbReference>
<dbReference type="AlphaFoldDB" id="X1JS27"/>
<dbReference type="GO" id="GO:0008170">
    <property type="term" value="F:N-methyltransferase activity"/>
    <property type="evidence" value="ECO:0007669"/>
    <property type="project" value="InterPro"/>
</dbReference>
<evidence type="ECO:0000313" key="10">
    <source>
        <dbReference type="EMBL" id="GAH72603.1"/>
    </source>
</evidence>
<dbReference type="GO" id="GO:0032259">
    <property type="term" value="P:methylation"/>
    <property type="evidence" value="ECO:0007669"/>
    <property type="project" value="UniProtKB-KW"/>
</dbReference>
<evidence type="ECO:0000259" key="9">
    <source>
        <dbReference type="Pfam" id="PF01555"/>
    </source>
</evidence>
<dbReference type="InterPro" id="IPR001091">
    <property type="entry name" value="RM_Methyltransferase"/>
</dbReference>
<accession>X1JS27</accession>
<evidence type="ECO:0000256" key="1">
    <source>
        <dbReference type="ARBA" id="ARBA00010203"/>
    </source>
</evidence>
<evidence type="ECO:0000256" key="2">
    <source>
        <dbReference type="ARBA" id="ARBA00012185"/>
    </source>
</evidence>
<keyword evidence="5" id="KW-0949">S-adenosyl-L-methionine</keyword>
<dbReference type="PRINTS" id="PR00508">
    <property type="entry name" value="S21N4MTFRASE"/>
</dbReference>
<dbReference type="GO" id="GO:0015667">
    <property type="term" value="F:site-specific DNA-methyltransferase (cytosine-N4-specific) activity"/>
    <property type="evidence" value="ECO:0007669"/>
    <property type="project" value="UniProtKB-EC"/>
</dbReference>
<keyword evidence="7" id="KW-0238">DNA-binding</keyword>
<dbReference type="GO" id="GO:0009307">
    <property type="term" value="P:DNA restriction-modification system"/>
    <property type="evidence" value="ECO:0007669"/>
    <property type="project" value="UniProtKB-KW"/>
</dbReference>
<name>X1JS27_9ZZZZ</name>
<evidence type="ECO:0000256" key="4">
    <source>
        <dbReference type="ARBA" id="ARBA00022679"/>
    </source>
</evidence>
<keyword evidence="3" id="KW-0489">Methyltransferase</keyword>
<evidence type="ECO:0000256" key="5">
    <source>
        <dbReference type="ARBA" id="ARBA00022691"/>
    </source>
</evidence>
<dbReference type="InterPro" id="IPR017985">
    <property type="entry name" value="MeTrfase_CN4_CS"/>
</dbReference>
<comment type="catalytic activity">
    <reaction evidence="8">
        <text>a 2'-deoxycytidine in DNA + S-adenosyl-L-methionine = an N(4)-methyl-2'-deoxycytidine in DNA + S-adenosyl-L-homocysteine + H(+)</text>
        <dbReference type="Rhea" id="RHEA:16857"/>
        <dbReference type="Rhea" id="RHEA-COMP:11369"/>
        <dbReference type="Rhea" id="RHEA-COMP:13674"/>
        <dbReference type="ChEBI" id="CHEBI:15378"/>
        <dbReference type="ChEBI" id="CHEBI:57856"/>
        <dbReference type="ChEBI" id="CHEBI:59789"/>
        <dbReference type="ChEBI" id="CHEBI:85452"/>
        <dbReference type="ChEBI" id="CHEBI:137933"/>
        <dbReference type="EC" id="2.1.1.113"/>
    </reaction>
</comment>
<gene>
    <name evidence="10" type="ORF">S03H2_43707</name>
</gene>
<feature type="non-terminal residue" evidence="10">
    <location>
        <position position="242"/>
    </location>
</feature>